<dbReference type="eggNOG" id="COG1725">
    <property type="taxonomic scope" value="Bacteria"/>
</dbReference>
<sequence>MKWEFKNGIPIYLQIIAQIKGMIASGELTAGSKIPPVREMAVDAGVNPNTMQRALTQLEQEGLLYTQRTAGRFVSEDENVMKELRKAMSEQYIAELFHNLGKMGMDKQEIIAAVKNYEEDKEEK</sequence>
<dbReference type="CDD" id="cd07377">
    <property type="entry name" value="WHTH_GntR"/>
    <property type="match status" value="1"/>
</dbReference>
<dbReference type="PANTHER" id="PTHR38445:SF6">
    <property type="entry name" value="GNTR-FAMILY TRANSCRIPTIONAL REGULATOR"/>
    <property type="match status" value="1"/>
</dbReference>
<dbReference type="PANTHER" id="PTHR38445">
    <property type="entry name" value="HTH-TYPE TRANSCRIPTIONAL REPRESSOR YTRA"/>
    <property type="match status" value="1"/>
</dbReference>
<accession>A0A1H6QGU5</accession>
<evidence type="ECO:0000259" key="4">
    <source>
        <dbReference type="PROSITE" id="PS50949"/>
    </source>
</evidence>
<gene>
    <name evidence="5" type="ORF">SAMN04487834_10035</name>
</gene>
<feature type="domain" description="HTH gntR-type" evidence="4">
    <location>
        <begin position="9"/>
        <end position="77"/>
    </location>
</feature>
<dbReference type="InterPro" id="IPR036388">
    <property type="entry name" value="WH-like_DNA-bd_sf"/>
</dbReference>
<dbReference type="OrthoDB" id="362473at2"/>
<dbReference type="RefSeq" id="WP_074731156.1">
    <property type="nucleotide sequence ID" value="NZ_FNYK01000003.1"/>
</dbReference>
<dbReference type="EMBL" id="FNYK01000003">
    <property type="protein sequence ID" value="SEI41106.1"/>
    <property type="molecule type" value="Genomic_DNA"/>
</dbReference>
<dbReference type="Gene3D" id="1.10.10.10">
    <property type="entry name" value="Winged helix-like DNA-binding domain superfamily/Winged helix DNA-binding domain"/>
    <property type="match status" value="1"/>
</dbReference>
<dbReference type="InterPro" id="IPR036390">
    <property type="entry name" value="WH_DNA-bd_sf"/>
</dbReference>
<dbReference type="GO" id="GO:0003677">
    <property type="term" value="F:DNA binding"/>
    <property type="evidence" value="ECO:0007669"/>
    <property type="project" value="UniProtKB-KW"/>
</dbReference>
<dbReference type="SUPFAM" id="SSF46785">
    <property type="entry name" value="Winged helix' DNA-binding domain"/>
    <property type="match status" value="1"/>
</dbReference>
<dbReference type="Proteomes" id="UP000183028">
    <property type="component" value="Unassembled WGS sequence"/>
</dbReference>
<proteinExistence type="predicted"/>
<dbReference type="InterPro" id="IPR000524">
    <property type="entry name" value="Tscrpt_reg_HTH_GntR"/>
</dbReference>
<evidence type="ECO:0000313" key="6">
    <source>
        <dbReference type="Proteomes" id="UP000183028"/>
    </source>
</evidence>
<evidence type="ECO:0000313" key="5">
    <source>
        <dbReference type="EMBL" id="SEI41106.1"/>
    </source>
</evidence>
<organism evidence="5 6">
    <name type="scientific">Sharpea azabuensis</name>
    <dbReference type="NCBI Taxonomy" id="322505"/>
    <lineage>
        <taxon>Bacteria</taxon>
        <taxon>Bacillati</taxon>
        <taxon>Bacillota</taxon>
        <taxon>Erysipelotrichia</taxon>
        <taxon>Erysipelotrichales</taxon>
        <taxon>Coprobacillaceae</taxon>
        <taxon>Sharpea</taxon>
    </lineage>
</organism>
<dbReference type="STRING" id="322505.SAMN04487836_11627"/>
<dbReference type="GO" id="GO:0003700">
    <property type="term" value="F:DNA-binding transcription factor activity"/>
    <property type="evidence" value="ECO:0007669"/>
    <property type="project" value="InterPro"/>
</dbReference>
<keyword evidence="2 5" id="KW-0238">DNA-binding</keyword>
<keyword evidence="1" id="KW-0805">Transcription regulation</keyword>
<dbReference type="AlphaFoldDB" id="A0A1H6QGU5"/>
<dbReference type="SMART" id="SM00345">
    <property type="entry name" value="HTH_GNTR"/>
    <property type="match status" value="1"/>
</dbReference>
<dbReference type="Pfam" id="PF00392">
    <property type="entry name" value="GntR"/>
    <property type="match status" value="1"/>
</dbReference>
<dbReference type="PROSITE" id="PS50949">
    <property type="entry name" value="HTH_GNTR"/>
    <property type="match status" value="1"/>
</dbReference>
<keyword evidence="3" id="KW-0804">Transcription</keyword>
<name>A0A1H6QGU5_9FIRM</name>
<protein>
    <submittedName>
        <fullName evidence="5">DNA-binding transcriptional regulator YhcF, GntR family</fullName>
    </submittedName>
</protein>
<evidence type="ECO:0000256" key="1">
    <source>
        <dbReference type="ARBA" id="ARBA00023015"/>
    </source>
</evidence>
<keyword evidence="6" id="KW-1185">Reference proteome</keyword>
<evidence type="ECO:0000256" key="2">
    <source>
        <dbReference type="ARBA" id="ARBA00023125"/>
    </source>
</evidence>
<evidence type="ECO:0000256" key="3">
    <source>
        <dbReference type="ARBA" id="ARBA00023163"/>
    </source>
</evidence>
<reference evidence="6" key="1">
    <citation type="submission" date="2016-10" db="EMBL/GenBank/DDBJ databases">
        <authorList>
            <person name="Varghese N."/>
        </authorList>
    </citation>
    <scope>NUCLEOTIDE SEQUENCE [LARGE SCALE GENOMIC DNA]</scope>
    <source>
        <strain evidence="6">DSM 20406</strain>
    </source>
</reference>